<accession>A0A4Q4MSK9</accession>
<dbReference type="InterPro" id="IPR020846">
    <property type="entry name" value="MFS_dom"/>
</dbReference>
<dbReference type="SUPFAM" id="SSF103473">
    <property type="entry name" value="MFS general substrate transporter"/>
    <property type="match status" value="1"/>
</dbReference>
<feature type="transmembrane region" description="Helical" evidence="8">
    <location>
        <begin position="95"/>
        <end position="118"/>
    </location>
</feature>
<evidence type="ECO:0000313" key="10">
    <source>
        <dbReference type="EMBL" id="RYN59085.1"/>
    </source>
</evidence>
<feature type="domain" description="Major facilitator superfamily (MFS) profile" evidence="9">
    <location>
        <begin position="64"/>
        <end position="230"/>
    </location>
</feature>
<proteinExistence type="inferred from homology"/>
<evidence type="ECO:0000256" key="8">
    <source>
        <dbReference type="SAM" id="Phobius"/>
    </source>
</evidence>
<dbReference type="GO" id="GO:0005886">
    <property type="term" value="C:plasma membrane"/>
    <property type="evidence" value="ECO:0007669"/>
    <property type="project" value="UniProtKB-SubCell"/>
</dbReference>
<keyword evidence="2" id="KW-0813">Transport</keyword>
<keyword evidence="4 8" id="KW-0812">Transmembrane</keyword>
<dbReference type="EMBL" id="PDXA01000004">
    <property type="protein sequence ID" value="RYN59085.1"/>
    <property type="molecule type" value="Genomic_DNA"/>
</dbReference>
<gene>
    <name evidence="10" type="ORF">AA0114_g1877</name>
</gene>
<evidence type="ECO:0000256" key="4">
    <source>
        <dbReference type="ARBA" id="ARBA00022692"/>
    </source>
</evidence>
<dbReference type="InterPro" id="IPR011701">
    <property type="entry name" value="MFS"/>
</dbReference>
<organism evidence="10 11">
    <name type="scientific">Alternaria tenuissima</name>
    <dbReference type="NCBI Taxonomy" id="119927"/>
    <lineage>
        <taxon>Eukaryota</taxon>
        <taxon>Fungi</taxon>
        <taxon>Dikarya</taxon>
        <taxon>Ascomycota</taxon>
        <taxon>Pezizomycotina</taxon>
        <taxon>Dothideomycetes</taxon>
        <taxon>Pleosporomycetidae</taxon>
        <taxon>Pleosporales</taxon>
        <taxon>Pleosporineae</taxon>
        <taxon>Pleosporaceae</taxon>
        <taxon>Alternaria</taxon>
        <taxon>Alternaria sect. Alternaria</taxon>
        <taxon>Alternaria alternata complex</taxon>
    </lineage>
</organism>
<evidence type="ECO:0000256" key="6">
    <source>
        <dbReference type="ARBA" id="ARBA00023136"/>
    </source>
</evidence>
<keyword evidence="5 8" id="KW-1133">Transmembrane helix</keyword>
<dbReference type="AlphaFoldDB" id="A0A4Q4MSK9"/>
<protein>
    <recommendedName>
        <fullName evidence="9">Major facilitator superfamily (MFS) profile domain-containing protein</fullName>
    </recommendedName>
</protein>
<dbReference type="InterPro" id="IPR036259">
    <property type="entry name" value="MFS_trans_sf"/>
</dbReference>
<keyword evidence="3" id="KW-1003">Cell membrane</keyword>
<feature type="transmembrane region" description="Helical" evidence="8">
    <location>
        <begin position="62"/>
        <end position="83"/>
    </location>
</feature>
<evidence type="ECO:0000256" key="5">
    <source>
        <dbReference type="ARBA" id="ARBA00022989"/>
    </source>
</evidence>
<comment type="similarity">
    <text evidence="7">Belongs to the major facilitator superfamily. DHA1 family. Polyamines/proton antiporter (TC 2.A.1.2.16) subfamily.</text>
</comment>
<dbReference type="GO" id="GO:0022857">
    <property type="term" value="F:transmembrane transporter activity"/>
    <property type="evidence" value="ECO:0007669"/>
    <property type="project" value="InterPro"/>
</dbReference>
<comment type="caution">
    <text evidence="10">The sequence shown here is derived from an EMBL/GenBank/DDBJ whole genome shotgun (WGS) entry which is preliminary data.</text>
</comment>
<name>A0A4Q4MSK9_9PLEO</name>
<evidence type="ECO:0000256" key="1">
    <source>
        <dbReference type="ARBA" id="ARBA00004651"/>
    </source>
</evidence>
<evidence type="ECO:0000256" key="7">
    <source>
        <dbReference type="ARBA" id="ARBA00038459"/>
    </source>
</evidence>
<evidence type="ECO:0000259" key="9">
    <source>
        <dbReference type="PROSITE" id="PS50850"/>
    </source>
</evidence>
<dbReference type="Gene3D" id="1.20.1250.20">
    <property type="entry name" value="MFS general substrate transporter like domains"/>
    <property type="match status" value="1"/>
</dbReference>
<dbReference type="Proteomes" id="UP000292402">
    <property type="component" value="Unassembled WGS sequence"/>
</dbReference>
<evidence type="ECO:0000313" key="11">
    <source>
        <dbReference type="Proteomes" id="UP000292402"/>
    </source>
</evidence>
<feature type="transmembrane region" description="Helical" evidence="8">
    <location>
        <begin position="145"/>
        <end position="164"/>
    </location>
</feature>
<keyword evidence="6 8" id="KW-0472">Membrane</keyword>
<comment type="subcellular location">
    <subcellularLocation>
        <location evidence="1">Cell membrane</location>
        <topology evidence="1">Multi-pass membrane protein</topology>
    </subcellularLocation>
</comment>
<sequence>MAGYNTRALFRRVDHLLNKDLAYDFLTDVEYKGSGIENDPFIVDWMLRDSVNPLEFTSNRKWGFAFISSISALSVAFASSVYSGGSKSIISDFDALQHVVILGLSLFVLGLAIGPLLWGPLSGRYSFAAVNFCTDVRLEVYGRKYVFSFTYAVLTVFSVATVVAPNVQSLIIFRFLAGAFGSSYQTNAGGVIADMFEAGERGLALTIFAAAPVLGPVIAPIGTYSTLTFV</sequence>
<dbReference type="PANTHER" id="PTHR23502">
    <property type="entry name" value="MAJOR FACILITATOR SUPERFAMILY"/>
    <property type="match status" value="1"/>
</dbReference>
<evidence type="ECO:0000256" key="2">
    <source>
        <dbReference type="ARBA" id="ARBA00022448"/>
    </source>
</evidence>
<dbReference type="PANTHER" id="PTHR23502:SF186">
    <property type="entry name" value="MAJOR FACILITATOR SUPERFAMILY (MFS) PROFILE DOMAIN-CONTAINING PROTEIN"/>
    <property type="match status" value="1"/>
</dbReference>
<reference evidence="11" key="1">
    <citation type="journal article" date="2019" name="bioRxiv">
        <title>Genomics, evolutionary history and diagnostics of the Alternaria alternata species group including apple and Asian pear pathotypes.</title>
        <authorList>
            <person name="Armitage A.D."/>
            <person name="Cockerton H.M."/>
            <person name="Sreenivasaprasad S."/>
            <person name="Woodhall J.W."/>
            <person name="Lane C.R."/>
            <person name="Harrison R.J."/>
            <person name="Clarkson J.P."/>
        </authorList>
    </citation>
    <scope>NUCLEOTIDE SEQUENCE [LARGE SCALE GENOMIC DNA]</scope>
    <source>
        <strain evidence="11">FERA 1082</strain>
    </source>
</reference>
<evidence type="ECO:0000256" key="3">
    <source>
        <dbReference type="ARBA" id="ARBA00022475"/>
    </source>
</evidence>
<dbReference type="Pfam" id="PF07690">
    <property type="entry name" value="MFS_1"/>
    <property type="match status" value="1"/>
</dbReference>
<dbReference type="PROSITE" id="PS50850">
    <property type="entry name" value="MFS"/>
    <property type="match status" value="1"/>
</dbReference>